<organism evidence="5 6">
    <name type="scientific">Tianweitania aestuarii</name>
    <dbReference type="NCBI Taxonomy" id="2814886"/>
    <lineage>
        <taxon>Bacteria</taxon>
        <taxon>Pseudomonadati</taxon>
        <taxon>Pseudomonadota</taxon>
        <taxon>Alphaproteobacteria</taxon>
        <taxon>Hyphomicrobiales</taxon>
        <taxon>Phyllobacteriaceae</taxon>
        <taxon>Tianweitania</taxon>
    </lineage>
</organism>
<name>A0ABS5RXT3_9HYPH</name>
<evidence type="ECO:0000259" key="4">
    <source>
        <dbReference type="PROSITE" id="PS50949"/>
    </source>
</evidence>
<sequence length="250" mass="28113">MPAKTKRQHPARPNLSPVVTRTTVGDHVYEQLRSALMWGQFEPGQSITIDSLAQEMGTSHMPVREALRRLAVDNGVDITRTGTARVPEVSRERLDDICRARIEIEGLAVELATLKASDADLDRLSVLMRDHEAAAASGEVYEMLHRNHIFHFSLYDLARSDVLSRFISVLWLQMGPYMRLLTHSIAGRYGAPTAPPEENRHPAIMKALRNKDAAFARQLLGEDIRISQHMLQSICAARLDEETISDRPLM</sequence>
<evidence type="ECO:0000256" key="2">
    <source>
        <dbReference type="ARBA" id="ARBA00023125"/>
    </source>
</evidence>
<dbReference type="Proteomes" id="UP001297272">
    <property type="component" value="Unassembled WGS sequence"/>
</dbReference>
<dbReference type="EMBL" id="JAFMNX010000003">
    <property type="protein sequence ID" value="MBS9721845.1"/>
    <property type="molecule type" value="Genomic_DNA"/>
</dbReference>
<dbReference type="Gene3D" id="1.10.10.10">
    <property type="entry name" value="Winged helix-like DNA-binding domain superfamily/Winged helix DNA-binding domain"/>
    <property type="match status" value="1"/>
</dbReference>
<dbReference type="PANTHER" id="PTHR43537:SF39">
    <property type="entry name" value="HTH-TYPE TRANSCRIPTIONAL REGULATOR MCBR"/>
    <property type="match status" value="1"/>
</dbReference>
<evidence type="ECO:0000313" key="5">
    <source>
        <dbReference type="EMBL" id="MBS9721845.1"/>
    </source>
</evidence>
<keyword evidence="3" id="KW-0804">Transcription</keyword>
<evidence type="ECO:0000313" key="6">
    <source>
        <dbReference type="Proteomes" id="UP001297272"/>
    </source>
</evidence>
<dbReference type="SUPFAM" id="SSF48008">
    <property type="entry name" value="GntR ligand-binding domain-like"/>
    <property type="match status" value="1"/>
</dbReference>
<reference evidence="5 6" key="1">
    <citation type="submission" date="2021-03" db="EMBL/GenBank/DDBJ databases">
        <title>Tianweitania aestuarii sp. nov., isolated from a tidal flat.</title>
        <authorList>
            <person name="Park S."/>
            <person name="Yoon J.-H."/>
        </authorList>
    </citation>
    <scope>NUCLEOTIDE SEQUENCE [LARGE SCALE GENOMIC DNA]</scope>
    <source>
        <strain evidence="5 6">BSSL-BM11</strain>
    </source>
</reference>
<dbReference type="InterPro" id="IPR008920">
    <property type="entry name" value="TF_FadR/GntR_C"/>
</dbReference>
<dbReference type="SMART" id="SM00345">
    <property type="entry name" value="HTH_GNTR"/>
    <property type="match status" value="1"/>
</dbReference>
<feature type="domain" description="HTH gntR-type" evidence="4">
    <location>
        <begin position="22"/>
        <end position="89"/>
    </location>
</feature>
<comment type="caution">
    <text evidence="5">The sequence shown here is derived from an EMBL/GenBank/DDBJ whole genome shotgun (WGS) entry which is preliminary data.</text>
</comment>
<gene>
    <name evidence="5" type="ORF">JYU29_14235</name>
</gene>
<keyword evidence="6" id="KW-1185">Reference proteome</keyword>
<keyword evidence="2" id="KW-0238">DNA-binding</keyword>
<dbReference type="InterPro" id="IPR036390">
    <property type="entry name" value="WH_DNA-bd_sf"/>
</dbReference>
<dbReference type="Pfam" id="PF00392">
    <property type="entry name" value="GntR"/>
    <property type="match status" value="1"/>
</dbReference>
<evidence type="ECO:0000256" key="1">
    <source>
        <dbReference type="ARBA" id="ARBA00023015"/>
    </source>
</evidence>
<dbReference type="RefSeq" id="WP_213985460.1">
    <property type="nucleotide sequence ID" value="NZ_JAFMNX010000003.1"/>
</dbReference>
<evidence type="ECO:0000256" key="3">
    <source>
        <dbReference type="ARBA" id="ARBA00023163"/>
    </source>
</evidence>
<dbReference type="InterPro" id="IPR000524">
    <property type="entry name" value="Tscrpt_reg_HTH_GntR"/>
</dbReference>
<dbReference type="SMART" id="SM00895">
    <property type="entry name" value="FCD"/>
    <property type="match status" value="1"/>
</dbReference>
<protein>
    <submittedName>
        <fullName evidence="5">GntR family transcriptional regulator</fullName>
    </submittedName>
</protein>
<dbReference type="InterPro" id="IPR011711">
    <property type="entry name" value="GntR_C"/>
</dbReference>
<dbReference type="PROSITE" id="PS50949">
    <property type="entry name" value="HTH_GNTR"/>
    <property type="match status" value="1"/>
</dbReference>
<dbReference type="PANTHER" id="PTHR43537">
    <property type="entry name" value="TRANSCRIPTIONAL REGULATOR, GNTR FAMILY"/>
    <property type="match status" value="1"/>
</dbReference>
<dbReference type="SUPFAM" id="SSF46785">
    <property type="entry name" value="Winged helix' DNA-binding domain"/>
    <property type="match status" value="1"/>
</dbReference>
<dbReference type="Pfam" id="PF07729">
    <property type="entry name" value="FCD"/>
    <property type="match status" value="1"/>
</dbReference>
<dbReference type="Gene3D" id="1.20.120.530">
    <property type="entry name" value="GntR ligand-binding domain-like"/>
    <property type="match status" value="1"/>
</dbReference>
<accession>A0ABS5RXT3</accession>
<dbReference type="InterPro" id="IPR036388">
    <property type="entry name" value="WH-like_DNA-bd_sf"/>
</dbReference>
<keyword evidence="1" id="KW-0805">Transcription regulation</keyword>
<proteinExistence type="predicted"/>